<proteinExistence type="predicted"/>
<organism evidence="2 3">
    <name type="scientific">Mycena chlorophos</name>
    <name type="common">Agaric fungus</name>
    <name type="synonym">Agaricus chlorophos</name>
    <dbReference type="NCBI Taxonomy" id="658473"/>
    <lineage>
        <taxon>Eukaryota</taxon>
        <taxon>Fungi</taxon>
        <taxon>Dikarya</taxon>
        <taxon>Basidiomycota</taxon>
        <taxon>Agaricomycotina</taxon>
        <taxon>Agaricomycetes</taxon>
        <taxon>Agaricomycetidae</taxon>
        <taxon>Agaricales</taxon>
        <taxon>Marasmiineae</taxon>
        <taxon>Mycenaceae</taxon>
        <taxon>Mycena</taxon>
    </lineage>
</organism>
<dbReference type="OrthoDB" id="21643at2759"/>
<feature type="compositionally biased region" description="Acidic residues" evidence="1">
    <location>
        <begin position="248"/>
        <end position="262"/>
    </location>
</feature>
<accession>A0A8H6WD86</accession>
<dbReference type="SUPFAM" id="SSF54928">
    <property type="entry name" value="RNA-binding domain, RBD"/>
    <property type="match status" value="1"/>
</dbReference>
<dbReference type="GO" id="GO:0003676">
    <property type="term" value="F:nucleic acid binding"/>
    <property type="evidence" value="ECO:0007669"/>
    <property type="project" value="InterPro"/>
</dbReference>
<dbReference type="InterPro" id="IPR012677">
    <property type="entry name" value="Nucleotide-bd_a/b_plait_sf"/>
</dbReference>
<dbReference type="EMBL" id="JACAZE010000008">
    <property type="protein sequence ID" value="KAF7308154.1"/>
    <property type="molecule type" value="Genomic_DNA"/>
</dbReference>
<protein>
    <recommendedName>
        <fullName evidence="4">RRM domain-containing protein</fullName>
    </recommendedName>
</protein>
<feature type="region of interest" description="Disordered" evidence="1">
    <location>
        <begin position="248"/>
        <end position="312"/>
    </location>
</feature>
<comment type="caution">
    <text evidence="2">The sequence shown here is derived from an EMBL/GenBank/DDBJ whole genome shotgun (WGS) entry which is preliminary data.</text>
</comment>
<dbReference type="InterPro" id="IPR035979">
    <property type="entry name" value="RBD_domain_sf"/>
</dbReference>
<keyword evidence="3" id="KW-1185">Reference proteome</keyword>
<dbReference type="Gene3D" id="3.30.70.330">
    <property type="match status" value="1"/>
</dbReference>
<evidence type="ECO:0000313" key="3">
    <source>
        <dbReference type="Proteomes" id="UP000613580"/>
    </source>
</evidence>
<feature type="region of interest" description="Disordered" evidence="1">
    <location>
        <begin position="113"/>
        <end position="134"/>
    </location>
</feature>
<reference evidence="2" key="1">
    <citation type="submission" date="2020-05" db="EMBL/GenBank/DDBJ databases">
        <title>Mycena genomes resolve the evolution of fungal bioluminescence.</title>
        <authorList>
            <person name="Tsai I.J."/>
        </authorList>
    </citation>
    <scope>NUCLEOTIDE SEQUENCE</scope>
    <source>
        <strain evidence="2">110903Hualien_Pintung</strain>
    </source>
</reference>
<gene>
    <name evidence="2" type="ORF">HMN09_00663100</name>
</gene>
<feature type="region of interest" description="Disordered" evidence="1">
    <location>
        <begin position="163"/>
        <end position="207"/>
    </location>
</feature>
<name>A0A8H6WD86_MYCCL</name>
<feature type="compositionally biased region" description="Low complexity" evidence="1">
    <location>
        <begin position="396"/>
        <end position="406"/>
    </location>
</feature>
<evidence type="ECO:0000313" key="2">
    <source>
        <dbReference type="EMBL" id="KAF7308154.1"/>
    </source>
</evidence>
<sequence length="580" mass="63804">MASPPKTTTTQKRLHISFQPSLPAHISSSSTTTADLQTSLRAHFSKFGNTVTAVDGLGALDGVGQPRRFGYVSVQGGEAGISKCVNSLSGSMWKGVKVRVGDAKPDYAQRIAAENASPPTPTRKRKRSTAGVHAPDMSLVTPENAATRRGWTVSAMGRVLRPMRMRPARPLPPPLDAVSSSSFKTKKAKMGEGKRERKRRRDPDVRARRKTIDVTRWGSVQLKGVFLENAGAAKSKDDDLEVKMDLVDEDGSSSTSDEDEAEPAPAPKPVASLPKPSADKPQTKPAPIVPPPKPVPATLRQQPPQRHAMDLVEEKNDTLRLLESLFGGHGSEAKEWGGRESGGSDVDEEELLAVGGPMQGDDGEEDGIEFVPMDVDGDGDEQVEDDEEEEEEEEVPAAPIAAPAEPSTTTRIKDLFAPHADAGGTFSSTLLRAIADDLIDRRRLLVTWASRPRAGRRYRRHKCSSLRPRRLPKSAIPITPDPKQPLFFPLASSFGSSTNNTKAHQRDILDVTKDAGHSTHFCKTETDEEIRAKWEAEKVELTRDWTRQWKEKRCCIRARVRLPLRVRRGLWLYTCSWVEP</sequence>
<feature type="compositionally biased region" description="Basic and acidic residues" evidence="1">
    <location>
        <begin position="189"/>
        <end position="207"/>
    </location>
</feature>
<evidence type="ECO:0000256" key="1">
    <source>
        <dbReference type="SAM" id="MobiDB-lite"/>
    </source>
</evidence>
<dbReference type="AlphaFoldDB" id="A0A8H6WD86"/>
<dbReference type="Proteomes" id="UP000613580">
    <property type="component" value="Unassembled WGS sequence"/>
</dbReference>
<evidence type="ECO:0008006" key="4">
    <source>
        <dbReference type="Google" id="ProtNLM"/>
    </source>
</evidence>
<feature type="region of interest" description="Disordered" evidence="1">
    <location>
        <begin position="354"/>
        <end position="406"/>
    </location>
</feature>
<feature type="compositionally biased region" description="Acidic residues" evidence="1">
    <location>
        <begin position="375"/>
        <end position="395"/>
    </location>
</feature>